<gene>
    <name evidence="2" type="ORF">NEOLEDRAFT_423214</name>
</gene>
<accession>A0A165S0U3</accession>
<evidence type="ECO:0000256" key="1">
    <source>
        <dbReference type="SAM" id="Phobius"/>
    </source>
</evidence>
<reference evidence="2 3" key="1">
    <citation type="journal article" date="2016" name="Mol. Biol. Evol.">
        <title>Comparative Genomics of Early-Diverging Mushroom-Forming Fungi Provides Insights into the Origins of Lignocellulose Decay Capabilities.</title>
        <authorList>
            <person name="Nagy L.G."/>
            <person name="Riley R."/>
            <person name="Tritt A."/>
            <person name="Adam C."/>
            <person name="Daum C."/>
            <person name="Floudas D."/>
            <person name="Sun H."/>
            <person name="Yadav J.S."/>
            <person name="Pangilinan J."/>
            <person name="Larsson K.H."/>
            <person name="Matsuura K."/>
            <person name="Barry K."/>
            <person name="Labutti K."/>
            <person name="Kuo R."/>
            <person name="Ohm R.A."/>
            <person name="Bhattacharya S.S."/>
            <person name="Shirouzu T."/>
            <person name="Yoshinaga Y."/>
            <person name="Martin F.M."/>
            <person name="Grigoriev I.V."/>
            <person name="Hibbett D.S."/>
        </authorList>
    </citation>
    <scope>NUCLEOTIDE SEQUENCE [LARGE SCALE GENOMIC DNA]</scope>
    <source>
        <strain evidence="2 3">HHB14362 ss-1</strain>
    </source>
</reference>
<proteinExistence type="predicted"/>
<dbReference type="InParanoid" id="A0A165S0U3"/>
<keyword evidence="1" id="KW-1133">Transmembrane helix</keyword>
<keyword evidence="3" id="KW-1185">Reference proteome</keyword>
<dbReference type="EMBL" id="KV425577">
    <property type="protein sequence ID" value="KZT24518.1"/>
    <property type="molecule type" value="Genomic_DNA"/>
</dbReference>
<organism evidence="2 3">
    <name type="scientific">Neolentinus lepideus HHB14362 ss-1</name>
    <dbReference type="NCBI Taxonomy" id="1314782"/>
    <lineage>
        <taxon>Eukaryota</taxon>
        <taxon>Fungi</taxon>
        <taxon>Dikarya</taxon>
        <taxon>Basidiomycota</taxon>
        <taxon>Agaricomycotina</taxon>
        <taxon>Agaricomycetes</taxon>
        <taxon>Gloeophyllales</taxon>
        <taxon>Gloeophyllaceae</taxon>
        <taxon>Neolentinus</taxon>
    </lineage>
</organism>
<keyword evidence="1" id="KW-0472">Membrane</keyword>
<sequence length="65" mass="7412">MAGTSNEFPKVIWIAVYHTCFYLILLHEQYILVYIYASVVVPIFFVQCGWYSRGCSGVAKFATPV</sequence>
<feature type="transmembrane region" description="Helical" evidence="1">
    <location>
        <begin position="7"/>
        <end position="25"/>
    </location>
</feature>
<name>A0A165S0U3_9AGAM</name>
<evidence type="ECO:0000313" key="3">
    <source>
        <dbReference type="Proteomes" id="UP000076761"/>
    </source>
</evidence>
<dbReference type="Proteomes" id="UP000076761">
    <property type="component" value="Unassembled WGS sequence"/>
</dbReference>
<feature type="transmembrane region" description="Helical" evidence="1">
    <location>
        <begin position="31"/>
        <end position="51"/>
    </location>
</feature>
<dbReference type="AlphaFoldDB" id="A0A165S0U3"/>
<evidence type="ECO:0000313" key="2">
    <source>
        <dbReference type="EMBL" id="KZT24518.1"/>
    </source>
</evidence>
<keyword evidence="1" id="KW-0812">Transmembrane</keyword>
<protein>
    <submittedName>
        <fullName evidence="2">Uncharacterized protein</fullName>
    </submittedName>
</protein>